<feature type="compositionally biased region" description="Polar residues" evidence="1">
    <location>
        <begin position="333"/>
        <end position="350"/>
    </location>
</feature>
<accession>A0A430JGL7</accession>
<keyword evidence="5" id="KW-1185">Reference proteome</keyword>
<feature type="compositionally biased region" description="Basic and acidic residues" evidence="1">
    <location>
        <begin position="461"/>
        <end position="475"/>
    </location>
</feature>
<sequence>MNVVQLLTEHLARLFDWVCSVSIMATILVALILVLQYILKDRLKPRWLYLMWLLVILRLVLPWGPESEISIYNWIGYPELHSSDAIMIQGGLTSASPSDSSHVDFKAIIAVIWALGVCVGGIYAGWVNWNFARKIRKNVVAVTDARVEAIFHECHTMMGGHLSTQLVQSSRLETPALYGFRKPVVIIPHTLAETLNDEQLQHVFLHELAHRKRNDIKVNALMYVLLIIHWFNPVLWYAYRRMQDDQEVASDALALSYLPSDRRQAYGYTLIRLLERISQPVQTVGHVNLIGNKVQLQRRMRMIKQFKPKSYGWSFLGLAIMLMISGCTLTSPKQESSSVPLASSPVTDLQSTSGETTKETLKETSTATDAANSKDQQQKDATTVVDSTPHDITPGTSVTQAANSDSKPVPNESPAPAVELRATQPASAQTPAPVAVPGRTEDARKVPTAVKEDAPTAVPVPRRDTAATGQGKERAAQSGSLTRPEAAKSSAPVPMPESEKSVSR</sequence>
<gene>
    <name evidence="4" type="ORF">EJQ19_08325</name>
</gene>
<dbReference type="EMBL" id="RXHU01000022">
    <property type="protein sequence ID" value="RTE10161.1"/>
    <property type="molecule type" value="Genomic_DNA"/>
</dbReference>
<dbReference type="OrthoDB" id="9762883at2"/>
<feature type="compositionally biased region" description="Polar residues" evidence="1">
    <location>
        <begin position="369"/>
        <end position="386"/>
    </location>
</feature>
<name>A0A430JGL7_9BACL</name>
<feature type="region of interest" description="Disordered" evidence="1">
    <location>
        <begin position="333"/>
        <end position="504"/>
    </location>
</feature>
<reference evidence="4 5" key="1">
    <citation type="submission" date="2018-12" db="EMBL/GenBank/DDBJ databases">
        <title>Bacillus ochoae sp. nov., Paenibacillus whitsoniae sp. nov., Paenibacillus spiritus sp. nov. Isolated from the Mars Exploration Rover during spacecraft assembly.</title>
        <authorList>
            <person name="Seuylemezian A."/>
            <person name="Vaishampayan P."/>
        </authorList>
    </citation>
    <scope>NUCLEOTIDE SEQUENCE [LARGE SCALE GENOMIC DNA]</scope>
    <source>
        <strain evidence="4 5">MER 54</strain>
    </source>
</reference>
<dbReference type="PANTHER" id="PTHR34978">
    <property type="entry name" value="POSSIBLE SENSOR-TRANSDUCER PROTEIN BLAR"/>
    <property type="match status" value="1"/>
</dbReference>
<dbReference type="Gene3D" id="3.30.2010.10">
    <property type="entry name" value="Metalloproteases ('zincins'), catalytic domain"/>
    <property type="match status" value="1"/>
</dbReference>
<dbReference type="InterPro" id="IPR052173">
    <property type="entry name" value="Beta-lactam_resp_regulator"/>
</dbReference>
<evidence type="ECO:0000313" key="5">
    <source>
        <dbReference type="Proteomes" id="UP000276128"/>
    </source>
</evidence>
<evidence type="ECO:0000256" key="1">
    <source>
        <dbReference type="SAM" id="MobiDB-lite"/>
    </source>
</evidence>
<dbReference type="RefSeq" id="WP_126140743.1">
    <property type="nucleotide sequence ID" value="NZ_RXHU01000022.1"/>
</dbReference>
<keyword evidence="2" id="KW-1133">Transmembrane helix</keyword>
<evidence type="ECO:0000256" key="2">
    <source>
        <dbReference type="SAM" id="Phobius"/>
    </source>
</evidence>
<feature type="transmembrane region" description="Helical" evidence="2">
    <location>
        <begin position="47"/>
        <end position="64"/>
    </location>
</feature>
<proteinExistence type="predicted"/>
<feature type="transmembrane region" description="Helical" evidence="2">
    <location>
        <begin position="14"/>
        <end position="35"/>
    </location>
</feature>
<evidence type="ECO:0000313" key="4">
    <source>
        <dbReference type="EMBL" id="RTE10161.1"/>
    </source>
</evidence>
<protein>
    <recommendedName>
        <fullName evidence="3">Peptidase M56 domain-containing protein</fullName>
    </recommendedName>
</protein>
<organism evidence="4 5">
    <name type="scientific">Paenibacillus whitsoniae</name>
    <dbReference type="NCBI Taxonomy" id="2496558"/>
    <lineage>
        <taxon>Bacteria</taxon>
        <taxon>Bacillati</taxon>
        <taxon>Bacillota</taxon>
        <taxon>Bacilli</taxon>
        <taxon>Bacillales</taxon>
        <taxon>Paenibacillaceae</taxon>
        <taxon>Paenibacillus</taxon>
    </lineage>
</organism>
<dbReference type="AlphaFoldDB" id="A0A430JGL7"/>
<feature type="compositionally biased region" description="Low complexity" evidence="1">
    <location>
        <begin position="422"/>
        <end position="437"/>
    </location>
</feature>
<feature type="compositionally biased region" description="Polar residues" evidence="1">
    <location>
        <begin position="394"/>
        <end position="406"/>
    </location>
</feature>
<feature type="compositionally biased region" description="Basic and acidic residues" evidence="1">
    <location>
        <begin position="439"/>
        <end position="454"/>
    </location>
</feature>
<keyword evidence="2" id="KW-0472">Membrane</keyword>
<dbReference type="Pfam" id="PF05569">
    <property type="entry name" value="Peptidase_M56"/>
    <property type="match status" value="1"/>
</dbReference>
<comment type="caution">
    <text evidence="4">The sequence shown here is derived from an EMBL/GenBank/DDBJ whole genome shotgun (WGS) entry which is preliminary data.</text>
</comment>
<dbReference type="Proteomes" id="UP000276128">
    <property type="component" value="Unassembled WGS sequence"/>
</dbReference>
<feature type="transmembrane region" description="Helical" evidence="2">
    <location>
        <begin position="107"/>
        <end position="127"/>
    </location>
</feature>
<dbReference type="InterPro" id="IPR008756">
    <property type="entry name" value="Peptidase_M56"/>
</dbReference>
<keyword evidence="2" id="KW-0812">Transmembrane</keyword>
<feature type="domain" description="Peptidase M56" evidence="3">
    <location>
        <begin position="18"/>
        <end position="303"/>
    </location>
</feature>
<dbReference type="CDD" id="cd07341">
    <property type="entry name" value="M56_BlaR1_MecR1_like"/>
    <property type="match status" value="1"/>
</dbReference>
<feature type="transmembrane region" description="Helical" evidence="2">
    <location>
        <begin position="220"/>
        <end position="239"/>
    </location>
</feature>
<dbReference type="PANTHER" id="PTHR34978:SF3">
    <property type="entry name" value="SLR0241 PROTEIN"/>
    <property type="match status" value="1"/>
</dbReference>
<evidence type="ECO:0000259" key="3">
    <source>
        <dbReference type="Pfam" id="PF05569"/>
    </source>
</evidence>